<comment type="similarity">
    <text evidence="2">Belongs to the peptidase S26 family.</text>
</comment>
<dbReference type="GO" id="GO:0016020">
    <property type="term" value="C:membrane"/>
    <property type="evidence" value="ECO:0007669"/>
    <property type="project" value="UniProtKB-SubCell"/>
</dbReference>
<keyword evidence="2" id="KW-1133">Transmembrane helix</keyword>
<organism evidence="4 5">
    <name type="scientific">Caballeronia sordidicola</name>
    <name type="common">Burkholderia sordidicola</name>
    <dbReference type="NCBI Taxonomy" id="196367"/>
    <lineage>
        <taxon>Bacteria</taxon>
        <taxon>Pseudomonadati</taxon>
        <taxon>Pseudomonadota</taxon>
        <taxon>Betaproteobacteria</taxon>
        <taxon>Burkholderiales</taxon>
        <taxon>Burkholderiaceae</taxon>
        <taxon>Caballeronia</taxon>
    </lineage>
</organism>
<dbReference type="NCBIfam" id="TIGR02227">
    <property type="entry name" value="sigpep_I_bact"/>
    <property type="match status" value="1"/>
</dbReference>
<dbReference type="Proteomes" id="UP000214720">
    <property type="component" value="Unassembled WGS sequence"/>
</dbReference>
<evidence type="ECO:0000256" key="2">
    <source>
        <dbReference type="RuleBase" id="RU362042"/>
    </source>
</evidence>
<keyword evidence="2" id="KW-0645">Protease</keyword>
<dbReference type="Gene3D" id="2.10.109.10">
    <property type="entry name" value="Umud Fragment, subunit A"/>
    <property type="match status" value="1"/>
</dbReference>
<dbReference type="InterPro" id="IPR036286">
    <property type="entry name" value="LexA/Signal_pep-like_sf"/>
</dbReference>
<keyword evidence="2" id="KW-0812">Transmembrane</keyword>
<dbReference type="GO" id="GO:0004252">
    <property type="term" value="F:serine-type endopeptidase activity"/>
    <property type="evidence" value="ECO:0007669"/>
    <property type="project" value="InterPro"/>
</dbReference>
<evidence type="ECO:0000259" key="3">
    <source>
        <dbReference type="Pfam" id="PF10502"/>
    </source>
</evidence>
<evidence type="ECO:0000313" key="5">
    <source>
        <dbReference type="Proteomes" id="UP000214720"/>
    </source>
</evidence>
<proteinExistence type="inferred from homology"/>
<dbReference type="InterPro" id="IPR000223">
    <property type="entry name" value="Pept_S26A_signal_pept_1"/>
</dbReference>
<dbReference type="AlphaFoldDB" id="A0A226WKG7"/>
<feature type="domain" description="Peptidase S26" evidence="3">
    <location>
        <begin position="25"/>
        <end position="174"/>
    </location>
</feature>
<dbReference type="RefSeq" id="WP_089166439.1">
    <property type="nucleotide sequence ID" value="NZ_MTHB01000302.1"/>
</dbReference>
<dbReference type="Pfam" id="PF10502">
    <property type="entry name" value="Peptidase_S26"/>
    <property type="match status" value="1"/>
</dbReference>
<comment type="subcellular location">
    <subcellularLocation>
        <location evidence="2">Membrane</location>
        <topology evidence="2">Single-pass type II membrane protein</topology>
    </subcellularLocation>
</comment>
<dbReference type="SUPFAM" id="SSF51306">
    <property type="entry name" value="LexA/Signal peptidase"/>
    <property type="match status" value="1"/>
</dbReference>
<dbReference type="GO" id="GO:0009003">
    <property type="term" value="F:signal peptidase activity"/>
    <property type="evidence" value="ECO:0007669"/>
    <property type="project" value="UniProtKB-EC"/>
</dbReference>
<keyword evidence="2" id="KW-0472">Membrane</keyword>
<gene>
    <name evidence="4" type="ORF">BSU04_46100</name>
</gene>
<comment type="caution">
    <text evidence="4">The sequence shown here is derived from an EMBL/GenBank/DDBJ whole genome shotgun (WGS) entry which is preliminary data.</text>
</comment>
<name>A0A226WKG7_CABSO</name>
<keyword evidence="2" id="KW-0378">Hydrolase</keyword>
<evidence type="ECO:0000256" key="1">
    <source>
        <dbReference type="ARBA" id="ARBA00019232"/>
    </source>
</evidence>
<comment type="catalytic activity">
    <reaction evidence="2">
        <text>Cleavage of hydrophobic, N-terminal signal or leader sequences from secreted and periplasmic proteins.</text>
        <dbReference type="EC" id="3.4.21.89"/>
    </reaction>
</comment>
<sequence length="178" mass="20058">MTTDNVLLLVPELQQVKNERRKFAAFLFGLLLIVFGFWSKPVISIGFDPQSERCLPDLHVALLVHKAPHMVHDGDLLFWKPSGALAGFKESYILKEVAGVPGDRVTIRDGKVQINGTTVMQGLPLAHFYHKTAKEFDRDEVIPPGEFFLVGLHPLSNDSRYWGYLDARSVSGYAYKLF</sequence>
<dbReference type="EC" id="3.4.21.89" evidence="2"/>
<dbReference type="InterPro" id="IPR019533">
    <property type="entry name" value="Peptidase_S26"/>
</dbReference>
<reference evidence="5" key="1">
    <citation type="submission" date="2017-01" db="EMBL/GenBank/DDBJ databases">
        <title>Genome Analysis of Deinococcus marmoris KOPRI26562.</title>
        <authorList>
            <person name="Kim J.H."/>
            <person name="Oh H.-M."/>
        </authorList>
    </citation>
    <scope>NUCLEOTIDE SEQUENCE [LARGE SCALE GENOMIC DNA]</scope>
    <source>
        <strain evidence="5">PAMC 26633</strain>
    </source>
</reference>
<accession>A0A226WKG7</accession>
<dbReference type="EMBL" id="MTHB01000302">
    <property type="protein sequence ID" value="OXC71633.1"/>
    <property type="molecule type" value="Genomic_DNA"/>
</dbReference>
<dbReference type="OrthoDB" id="5360818at2"/>
<evidence type="ECO:0000313" key="4">
    <source>
        <dbReference type="EMBL" id="OXC71633.1"/>
    </source>
</evidence>
<protein>
    <recommendedName>
        <fullName evidence="1 2">Signal peptidase I</fullName>
        <ecNumber evidence="2">3.4.21.89</ecNumber>
    </recommendedName>
</protein>
<dbReference type="GO" id="GO:0006465">
    <property type="term" value="P:signal peptide processing"/>
    <property type="evidence" value="ECO:0007669"/>
    <property type="project" value="InterPro"/>
</dbReference>
<feature type="transmembrane region" description="Helical" evidence="2">
    <location>
        <begin position="23"/>
        <end position="39"/>
    </location>
</feature>